<reference evidence="2" key="2">
    <citation type="submission" date="2012-05" db="EMBL/GenBank/DDBJ databases">
        <title>The Genome Annotation of Fusarium oxysporum II5.</title>
        <authorList>
            <consortium name="The Broad Institute Genomics Platform"/>
            <person name="Ma L.-J."/>
            <person name="Corby-Kistler H."/>
            <person name="Broz K."/>
            <person name="Gale L.R."/>
            <person name="Jonkers W."/>
            <person name="O'Donnell K."/>
            <person name="Ploetz R."/>
            <person name="Steinberg C."/>
            <person name="Schwartz D.C."/>
            <person name="VanEtten H."/>
            <person name="Zhou S."/>
            <person name="Young S.K."/>
            <person name="Zeng Q."/>
            <person name="Gargeya S."/>
            <person name="Fitzgerald M."/>
            <person name="Abouelleil A."/>
            <person name="Alvarado L."/>
            <person name="Chapman S.B."/>
            <person name="Gainer-Dewar J."/>
            <person name="Goldberg J."/>
            <person name="Griggs A."/>
            <person name="Gujja S."/>
            <person name="Hansen M."/>
            <person name="Howarth C."/>
            <person name="Imamovic A."/>
            <person name="Ireland A."/>
            <person name="Larimer J."/>
            <person name="McCowan C."/>
            <person name="Murphy C."/>
            <person name="Pearson M."/>
            <person name="Poon T.W."/>
            <person name="Priest M."/>
            <person name="Roberts A."/>
            <person name="Saif S."/>
            <person name="Shea T."/>
            <person name="Sykes S."/>
            <person name="Wortman J."/>
            <person name="Nusbaum C."/>
            <person name="Birren B."/>
        </authorList>
    </citation>
    <scope>NUCLEOTIDE SEQUENCE</scope>
    <source>
        <strain evidence="2">54006</strain>
    </source>
</reference>
<proteinExistence type="predicted"/>
<dbReference type="GeneID" id="42026867"/>
<dbReference type="Proteomes" id="UP000030685">
    <property type="component" value="Unassembled WGS sequence"/>
</dbReference>
<gene>
    <name evidence="2" type="ORF">FOIG_01692</name>
</gene>
<dbReference type="EMBL" id="JH658273">
    <property type="protein sequence ID" value="EXM08616.1"/>
    <property type="molecule type" value="Genomic_DNA"/>
</dbReference>
<dbReference type="PANTHER" id="PTHR19959:SF119">
    <property type="entry name" value="FUNGAL LIPASE-LIKE DOMAIN-CONTAINING PROTEIN"/>
    <property type="match status" value="1"/>
</dbReference>
<evidence type="ECO:0000313" key="2">
    <source>
        <dbReference type="EMBL" id="EXM08616.1"/>
    </source>
</evidence>
<dbReference type="SUPFAM" id="SSF81901">
    <property type="entry name" value="HCP-like"/>
    <property type="match status" value="1"/>
</dbReference>
<dbReference type="AlphaFoldDB" id="X0KIW3"/>
<evidence type="ECO:0000259" key="1">
    <source>
        <dbReference type="Pfam" id="PF12770"/>
    </source>
</evidence>
<feature type="domain" description="CHAT" evidence="1">
    <location>
        <begin position="871"/>
        <end position="1180"/>
    </location>
</feature>
<organism evidence="2">
    <name type="scientific">Fusarium odoratissimum (strain NRRL 54006)</name>
    <dbReference type="NCBI Taxonomy" id="1089451"/>
    <lineage>
        <taxon>Eukaryota</taxon>
        <taxon>Fungi</taxon>
        <taxon>Dikarya</taxon>
        <taxon>Ascomycota</taxon>
        <taxon>Pezizomycotina</taxon>
        <taxon>Sordariomycetes</taxon>
        <taxon>Hypocreomycetidae</taxon>
        <taxon>Hypocreales</taxon>
        <taxon>Nectriaceae</taxon>
        <taxon>Fusarium</taxon>
        <taxon>Fusarium oxysporum species complex</taxon>
        <taxon>Fusarium oxysporum f. sp. cubense (strain race 4)</taxon>
    </lineage>
</organism>
<dbReference type="PANTHER" id="PTHR19959">
    <property type="entry name" value="KINESIN LIGHT CHAIN"/>
    <property type="match status" value="1"/>
</dbReference>
<name>X0KIW3_FUSO5</name>
<dbReference type="RefSeq" id="XP_031070705.1">
    <property type="nucleotide sequence ID" value="XM_031198668.1"/>
</dbReference>
<accession>X0KIW3</accession>
<dbReference type="VEuPathDB" id="FungiDB:FOIG_01692"/>
<dbReference type="Gene3D" id="1.25.40.10">
    <property type="entry name" value="Tetratricopeptide repeat domain"/>
    <property type="match status" value="4"/>
</dbReference>
<dbReference type="SUPFAM" id="SSF48452">
    <property type="entry name" value="TPR-like"/>
    <property type="match status" value="1"/>
</dbReference>
<protein>
    <recommendedName>
        <fullName evidence="1">CHAT domain-containing protein</fullName>
    </recommendedName>
</protein>
<sequence>MLPNSDPDRSTLLQNLALRLDRRFSVTADKTDLGFAIQSIREAIYLTLSDDPNLVEYSYQLANLLGKRFSNTREIPDLDVAITSTKKALEITTSSNPIMAEILETLASLLATRYSILGEKNDIDEAIKFAKQALQEVSTHVSDGEFDIASMLNALGIYLGDRFLQQGILPDLDEAIAAAKEASEMASCIHPDHLQYLDTLSVHLGNRFSHVGTFEDLEEAIEVSREAIKTTSYGHPEHATRLNNLCVLLGDRYAALGDATDLEAAVQVIRMAILITSDGSPDLAVLLNSLSVRLGDRYSARGSVADLEESVIVAKRAIKTTPVSHPNRAKFLKNLSLQLGRRFATIGDMTDLDESIQVAREAVELTPEDRPERPILLHNLALQLGTQFSRTGATGILEEAINLARKVVDITSDSHPDSAAHLNTLAVIVCTRYQQFGAIADLHEAINASRDSVNATSDGNANRSLRLNNFSAHLYYRFSRSSDLATGLTDLDKAIDTARKAIKACLDGHSERPNLLSNLAVQLTSRFLKTGDMKDLKESIDLGGEAVKMADMGHSERAAWLFNLSRSLDHWYMSTHKIEDLEKATTAAREAVEATSVDYPGRAGLLNNLGHQLNSRFIRKDLKEDKIESQRCYEEALVSTVSLPTYRIFAGRYLLSTPEILQYGQRAYQIAKTTIDLIPLSAPNSLASVDKKVILSQTAGLASDAAAVALHTGQGASAAIQLLESGRGLLAGALRDLRTDLSSIQDKRPDLVQSFHDLRRILDSPTQTNVMMTADAASGSFGVDRRHWANSEMATLLSEIRTIPGHERFLLPATDTEMRLAAEQGPIVMVNVSSHRCDALLVELSSTRALSLTALSEDEISRRAQSLQSLETLEWLWDVVVEPVLKALGLNRPSPEDPLPRIWWIPTGALSKFPFHAAGYHLESSGRTTLDKVMSSYSSSIKAIIDTRQERNKTIDVDSDSDVVLLAMNETKGQSRLKYADAEVRAVKSMFDLVGLPVKHPQPRKAETLAALQKCRVFHFAGHGSTKSDPLNSLIYLEDWQDQPLTVESLLETNLRSGAPFLAYLSACKTGESLDEKLADESLHLTSAFQLTGFRHVIGTLWEVDDALCVDMAQMTYKVLGESGFHDGSVSQALHRATCILRDKWLAEERTRVRSRSERDIISCDDETRKTPLWVPYIHYGV</sequence>
<dbReference type="HOGENOM" id="CLU_001305_0_0_1"/>
<dbReference type="InterPro" id="IPR011990">
    <property type="entry name" value="TPR-like_helical_dom_sf"/>
</dbReference>
<reference evidence="2" key="1">
    <citation type="submission" date="2011-11" db="EMBL/GenBank/DDBJ databases">
        <title>The Genome Sequence of Fusarium oxysporum II5.</title>
        <authorList>
            <consortium name="The Broad Institute Genome Sequencing Platform"/>
            <person name="Ma L.-J."/>
            <person name="Gale L.R."/>
            <person name="Schwartz D.C."/>
            <person name="Zhou S."/>
            <person name="Corby-Kistler H."/>
            <person name="Young S.K."/>
            <person name="Zeng Q."/>
            <person name="Gargeya S."/>
            <person name="Fitzgerald M."/>
            <person name="Haas B."/>
            <person name="Abouelleil A."/>
            <person name="Alvarado L."/>
            <person name="Arachchi H.M."/>
            <person name="Berlin A."/>
            <person name="Brown A."/>
            <person name="Chapman S.B."/>
            <person name="Chen Z."/>
            <person name="Dunbar C."/>
            <person name="Freedman E."/>
            <person name="Gearin G."/>
            <person name="Goldberg J."/>
            <person name="Griggs A."/>
            <person name="Gujja S."/>
            <person name="Heiman D."/>
            <person name="Howarth C."/>
            <person name="Larson L."/>
            <person name="Lui A."/>
            <person name="MacDonald P.J.P."/>
            <person name="Montmayeur A."/>
            <person name="Murphy C."/>
            <person name="Neiman D."/>
            <person name="Pearson M."/>
            <person name="Priest M."/>
            <person name="Roberts A."/>
            <person name="Saif S."/>
            <person name="Shea T."/>
            <person name="Shenoy N."/>
            <person name="Sisk P."/>
            <person name="Stolte C."/>
            <person name="Sykes S."/>
            <person name="Wortman J."/>
            <person name="Nusbaum C."/>
            <person name="Birren B."/>
        </authorList>
    </citation>
    <scope>NUCLEOTIDE SEQUENCE [LARGE SCALE GENOMIC DNA]</scope>
    <source>
        <strain evidence="2">54006</strain>
    </source>
</reference>
<dbReference type="Pfam" id="PF12770">
    <property type="entry name" value="CHAT"/>
    <property type="match status" value="1"/>
</dbReference>
<dbReference type="InterPro" id="IPR024983">
    <property type="entry name" value="CHAT_dom"/>
</dbReference>